<evidence type="ECO:0000313" key="1">
    <source>
        <dbReference type="EMBL" id="MPM73953.1"/>
    </source>
</evidence>
<accession>A0A645CAJ9</accession>
<proteinExistence type="predicted"/>
<dbReference type="EMBL" id="VSSQ01025665">
    <property type="protein sequence ID" value="MPM73953.1"/>
    <property type="molecule type" value="Genomic_DNA"/>
</dbReference>
<reference evidence="1" key="1">
    <citation type="submission" date="2019-08" db="EMBL/GenBank/DDBJ databases">
        <authorList>
            <person name="Kucharzyk K."/>
            <person name="Murdoch R.W."/>
            <person name="Higgins S."/>
            <person name="Loffler F."/>
        </authorList>
    </citation>
    <scope>NUCLEOTIDE SEQUENCE</scope>
</reference>
<comment type="caution">
    <text evidence="1">The sequence shown here is derived from an EMBL/GenBank/DDBJ whole genome shotgun (WGS) entry which is preliminary data.</text>
</comment>
<protein>
    <submittedName>
        <fullName evidence="1">Uncharacterized protein</fullName>
    </submittedName>
</protein>
<dbReference type="AlphaFoldDB" id="A0A645CAJ9"/>
<gene>
    <name evidence="1" type="ORF">SDC9_120938</name>
</gene>
<name>A0A645CAJ9_9ZZZZ</name>
<sequence length="66" mass="7220">MQAAAAHAHIPTRLASLRVFVQYLNISAHFLQDFDQTGTGGIQADILKVELAALCDERGHDQEGCR</sequence>
<organism evidence="1">
    <name type="scientific">bioreactor metagenome</name>
    <dbReference type="NCBI Taxonomy" id="1076179"/>
    <lineage>
        <taxon>unclassified sequences</taxon>
        <taxon>metagenomes</taxon>
        <taxon>ecological metagenomes</taxon>
    </lineage>
</organism>